<name>A0A918AU26_9PSEU</name>
<dbReference type="Pfam" id="PF00067">
    <property type="entry name" value="p450"/>
    <property type="match status" value="1"/>
</dbReference>
<evidence type="ECO:0000256" key="2">
    <source>
        <dbReference type="ARBA" id="ARBA00010617"/>
    </source>
</evidence>
<evidence type="ECO:0000256" key="4">
    <source>
        <dbReference type="ARBA" id="ARBA00022723"/>
    </source>
</evidence>
<dbReference type="CDD" id="cd11067">
    <property type="entry name" value="CYP152"/>
    <property type="match status" value="1"/>
</dbReference>
<evidence type="ECO:0000313" key="9">
    <source>
        <dbReference type="EMBL" id="GGP87653.1"/>
    </source>
</evidence>
<keyword evidence="4 8" id="KW-0479">Metal-binding</keyword>
<dbReference type="InterPro" id="IPR001128">
    <property type="entry name" value="Cyt_P450"/>
</dbReference>
<evidence type="ECO:0000256" key="7">
    <source>
        <dbReference type="ARBA" id="ARBA00023033"/>
    </source>
</evidence>
<dbReference type="Gene3D" id="1.10.630.10">
    <property type="entry name" value="Cytochrome P450"/>
    <property type="match status" value="1"/>
</dbReference>
<comment type="caution">
    <text evidence="9">The sequence shown here is derived from an EMBL/GenBank/DDBJ whole genome shotgun (WGS) entry which is preliminary data.</text>
</comment>
<keyword evidence="5" id="KW-0560">Oxidoreductase</keyword>
<evidence type="ECO:0000256" key="6">
    <source>
        <dbReference type="ARBA" id="ARBA00023004"/>
    </source>
</evidence>
<protein>
    <submittedName>
        <fullName evidence="9">Fatty-acid peroxygenase</fullName>
    </submittedName>
</protein>
<keyword evidence="6 8" id="KW-0408">Iron</keyword>
<dbReference type="PANTHER" id="PTHR24286:SF24">
    <property type="entry name" value="LANOSTEROL 14-ALPHA DEMETHYLASE"/>
    <property type="match status" value="1"/>
</dbReference>
<dbReference type="RefSeq" id="WP_229796432.1">
    <property type="nucleotide sequence ID" value="NZ_BMRG01000036.1"/>
</dbReference>
<reference evidence="9" key="1">
    <citation type="journal article" date="2014" name="Int. J. Syst. Evol. Microbiol.">
        <title>Complete genome sequence of Corynebacterium casei LMG S-19264T (=DSM 44701T), isolated from a smear-ripened cheese.</title>
        <authorList>
            <consortium name="US DOE Joint Genome Institute (JGI-PGF)"/>
            <person name="Walter F."/>
            <person name="Albersmeier A."/>
            <person name="Kalinowski J."/>
            <person name="Ruckert C."/>
        </authorList>
    </citation>
    <scope>NUCLEOTIDE SEQUENCE</scope>
    <source>
        <strain evidence="9">JCM 3313</strain>
    </source>
</reference>
<evidence type="ECO:0000256" key="1">
    <source>
        <dbReference type="ARBA" id="ARBA00001971"/>
    </source>
</evidence>
<evidence type="ECO:0000256" key="8">
    <source>
        <dbReference type="PIRSR" id="PIRSR602401-1"/>
    </source>
</evidence>
<dbReference type="GO" id="GO:0020037">
    <property type="term" value="F:heme binding"/>
    <property type="evidence" value="ECO:0007669"/>
    <property type="project" value="InterPro"/>
</dbReference>
<dbReference type="AlphaFoldDB" id="A0A918AU26"/>
<keyword evidence="7" id="KW-0503">Monooxygenase</keyword>
<organism evidence="9 10">
    <name type="scientific">Saccharothrix coeruleofusca</name>
    <dbReference type="NCBI Taxonomy" id="33919"/>
    <lineage>
        <taxon>Bacteria</taxon>
        <taxon>Bacillati</taxon>
        <taxon>Actinomycetota</taxon>
        <taxon>Actinomycetes</taxon>
        <taxon>Pseudonocardiales</taxon>
        <taxon>Pseudonocardiaceae</taxon>
        <taxon>Saccharothrix</taxon>
    </lineage>
</organism>
<dbReference type="GO" id="GO:0004497">
    <property type="term" value="F:monooxygenase activity"/>
    <property type="evidence" value="ECO:0007669"/>
    <property type="project" value="UniProtKB-KW"/>
</dbReference>
<comment type="cofactor">
    <cofactor evidence="1 8">
        <name>heme</name>
        <dbReference type="ChEBI" id="CHEBI:30413"/>
    </cofactor>
</comment>
<evidence type="ECO:0000256" key="5">
    <source>
        <dbReference type="ARBA" id="ARBA00023002"/>
    </source>
</evidence>
<evidence type="ECO:0000313" key="10">
    <source>
        <dbReference type="Proteomes" id="UP000639606"/>
    </source>
</evidence>
<feature type="binding site" description="axial binding residue" evidence="8">
    <location>
        <position position="354"/>
    </location>
    <ligand>
        <name>heme</name>
        <dbReference type="ChEBI" id="CHEBI:30413"/>
    </ligand>
    <ligandPart>
        <name>Fe</name>
        <dbReference type="ChEBI" id="CHEBI:18248"/>
    </ligandPart>
</feature>
<dbReference type="GO" id="GO:0016125">
    <property type="term" value="P:sterol metabolic process"/>
    <property type="evidence" value="ECO:0007669"/>
    <property type="project" value="TreeGrafter"/>
</dbReference>
<dbReference type="Proteomes" id="UP000639606">
    <property type="component" value="Unassembled WGS sequence"/>
</dbReference>
<dbReference type="PANTHER" id="PTHR24286">
    <property type="entry name" value="CYTOCHROME P450 26"/>
    <property type="match status" value="1"/>
</dbReference>
<sequence length="422" mass="46950">MLDETARLLVHGYSWLPALRRDNGTGVAHTRVMGQRAVGLSGPDAVRFFYDEDHVQRRTAIPGLVQSTLFGHHAVHTLDGAAHRKRKGLFLQAMTRPDVADLVDHTAAAWDDAVTAWRPGQRVVLFDQAARVLTRGVCRWAGVPLADADTAPVARDLTAMVDGFATLGPRHWRARRARARREAWLADVLRRVREGRLETRPGSAVDVVARHRDADGEPLEPRLAAVELLNVVRPTAAVAWFVMFAGHALHRWPEHRERLRGGDRAFAEAFVHELRRFYPFAPFLGGRAVRDLHLRGEAIPRGSLVLLDVFGQNHDGDLWGDPYAFRPQRFLDRPIGAFELIPQGGGDPVTNHRCPGEPATIALLRTLVVRLADADYAVPSQDLTISLRRIPAMVRSRFVITPTEGRTAERTDWSEQAVTPAG</sequence>
<dbReference type="InterPro" id="IPR002401">
    <property type="entry name" value="Cyt_P450_E_grp-I"/>
</dbReference>
<gene>
    <name evidence="9" type="primary">cypC</name>
    <name evidence="9" type="ORF">GCM10010185_71590</name>
</gene>
<dbReference type="SUPFAM" id="SSF48264">
    <property type="entry name" value="Cytochrome P450"/>
    <property type="match status" value="1"/>
</dbReference>
<comment type="similarity">
    <text evidence="2">Belongs to the cytochrome P450 family.</text>
</comment>
<keyword evidence="3 8" id="KW-0349">Heme</keyword>
<accession>A0A918AU26</accession>
<dbReference type="PRINTS" id="PR00463">
    <property type="entry name" value="EP450I"/>
</dbReference>
<keyword evidence="10" id="KW-1185">Reference proteome</keyword>
<proteinExistence type="inferred from homology"/>
<evidence type="ECO:0000256" key="3">
    <source>
        <dbReference type="ARBA" id="ARBA00022617"/>
    </source>
</evidence>
<dbReference type="EMBL" id="BMRG01000036">
    <property type="protein sequence ID" value="GGP87653.1"/>
    <property type="molecule type" value="Genomic_DNA"/>
</dbReference>
<reference evidence="9" key="2">
    <citation type="submission" date="2020-09" db="EMBL/GenBank/DDBJ databases">
        <authorList>
            <person name="Sun Q."/>
            <person name="Ohkuma M."/>
        </authorList>
    </citation>
    <scope>NUCLEOTIDE SEQUENCE</scope>
    <source>
        <strain evidence="9">JCM 3313</strain>
    </source>
</reference>
<dbReference type="InterPro" id="IPR036396">
    <property type="entry name" value="Cyt_P450_sf"/>
</dbReference>
<dbReference type="GO" id="GO:0005506">
    <property type="term" value="F:iron ion binding"/>
    <property type="evidence" value="ECO:0007669"/>
    <property type="project" value="InterPro"/>
</dbReference>
<dbReference type="GO" id="GO:0016705">
    <property type="term" value="F:oxidoreductase activity, acting on paired donors, with incorporation or reduction of molecular oxygen"/>
    <property type="evidence" value="ECO:0007669"/>
    <property type="project" value="InterPro"/>
</dbReference>